<organism evidence="5 6">
    <name type="scientific">Cognatishimia activa</name>
    <dbReference type="NCBI Taxonomy" id="1715691"/>
    <lineage>
        <taxon>Bacteria</taxon>
        <taxon>Pseudomonadati</taxon>
        <taxon>Pseudomonadota</taxon>
        <taxon>Alphaproteobacteria</taxon>
        <taxon>Rhodobacterales</taxon>
        <taxon>Paracoccaceae</taxon>
        <taxon>Cognatishimia</taxon>
    </lineage>
</organism>
<dbReference type="Pfam" id="PF13614">
    <property type="entry name" value="AAA_31"/>
    <property type="match status" value="1"/>
</dbReference>
<dbReference type="KEGG" id="cact:HZ995_02785"/>
<dbReference type="GO" id="GO:0051782">
    <property type="term" value="P:negative regulation of cell division"/>
    <property type="evidence" value="ECO:0007669"/>
    <property type="project" value="TreeGrafter"/>
</dbReference>
<dbReference type="RefSeq" id="WP_209357159.1">
    <property type="nucleotide sequence ID" value="NZ_CP060010.1"/>
</dbReference>
<gene>
    <name evidence="5" type="ORF">HZ995_02785</name>
</gene>
<protein>
    <submittedName>
        <fullName evidence="5">AAA family ATPase</fullName>
    </submittedName>
</protein>
<feature type="compositionally biased region" description="Low complexity" evidence="3">
    <location>
        <begin position="142"/>
        <end position="152"/>
    </location>
</feature>
<dbReference type="GO" id="GO:0005524">
    <property type="term" value="F:ATP binding"/>
    <property type="evidence" value="ECO:0007669"/>
    <property type="project" value="UniProtKB-KW"/>
</dbReference>
<evidence type="ECO:0000256" key="2">
    <source>
        <dbReference type="ARBA" id="ARBA00022840"/>
    </source>
</evidence>
<reference evidence="5" key="1">
    <citation type="submission" date="2020-07" db="EMBL/GenBank/DDBJ databases">
        <title>Genome sequences of bacteria associated with the marine, planktonic diatom Thalassiosira profunda strain ECT2AJA-044.</title>
        <authorList>
            <person name="Gargas C.B."/>
            <person name="Roberts W.R."/>
            <person name="Alverson A.J."/>
        </authorList>
    </citation>
    <scope>NUCLEOTIDE SEQUENCE</scope>
    <source>
        <strain evidence="5">ECT2AJA-044</strain>
    </source>
</reference>
<feature type="region of interest" description="Disordered" evidence="3">
    <location>
        <begin position="138"/>
        <end position="169"/>
    </location>
</feature>
<feature type="domain" description="AAA" evidence="4">
    <location>
        <begin position="184"/>
        <end position="332"/>
    </location>
</feature>
<dbReference type="EMBL" id="CP060010">
    <property type="protein sequence ID" value="QTN36460.1"/>
    <property type="molecule type" value="Genomic_DNA"/>
</dbReference>
<dbReference type="PANTHER" id="PTHR43384">
    <property type="entry name" value="SEPTUM SITE-DETERMINING PROTEIN MIND HOMOLOG, CHLOROPLASTIC-RELATED"/>
    <property type="match status" value="1"/>
</dbReference>
<accession>A0A975I808</accession>
<evidence type="ECO:0000259" key="4">
    <source>
        <dbReference type="Pfam" id="PF13614"/>
    </source>
</evidence>
<evidence type="ECO:0000256" key="3">
    <source>
        <dbReference type="SAM" id="MobiDB-lite"/>
    </source>
</evidence>
<proteinExistence type="predicted"/>
<evidence type="ECO:0000256" key="1">
    <source>
        <dbReference type="ARBA" id="ARBA00022741"/>
    </source>
</evidence>
<dbReference type="Gene3D" id="3.40.50.300">
    <property type="entry name" value="P-loop containing nucleotide triphosphate hydrolases"/>
    <property type="match status" value="1"/>
</dbReference>
<dbReference type="InterPro" id="IPR027417">
    <property type="entry name" value="P-loop_NTPase"/>
</dbReference>
<dbReference type="GO" id="GO:0009898">
    <property type="term" value="C:cytoplasmic side of plasma membrane"/>
    <property type="evidence" value="ECO:0007669"/>
    <property type="project" value="TreeGrafter"/>
</dbReference>
<dbReference type="GO" id="GO:0005829">
    <property type="term" value="C:cytosol"/>
    <property type="evidence" value="ECO:0007669"/>
    <property type="project" value="TreeGrafter"/>
</dbReference>
<evidence type="ECO:0000313" key="6">
    <source>
        <dbReference type="Proteomes" id="UP000665026"/>
    </source>
</evidence>
<keyword evidence="1" id="KW-0547">Nucleotide-binding</keyword>
<evidence type="ECO:0000313" key="5">
    <source>
        <dbReference type="EMBL" id="QTN36460.1"/>
    </source>
</evidence>
<dbReference type="Proteomes" id="UP000665026">
    <property type="component" value="Chromosome"/>
</dbReference>
<sequence length="436" mass="47930">MKSGLKVESDPRPILACTVCRDVQNFDLLIVDMEEVMGDQWGDLGFSDALTFFDQAEAQHLEFIALAIDDLDEDEPDLLKRVVIEAKKRGIRTLLIAEDVTPALLHQLLRMGADEFIPYPPPSGELMEIVETLRHAEEEAEVAPAQPEEQAPTLTAVPDPEPAAEQGQSVNLKKDAPEAHGVLIATHGLAGGVGASTLATNLAWEMATVSKKDSPSVCLIDFDLQFGSVSTYLDLPRRDAVLELLTDTESMDSESFGQALQKYEDALNVLTSPTDMVPLDLITNDDVQRVLDMACRHFDFVVVDMPTTIVQWTEVVLQAAHVYFALTDIDMRSAQNTMRMKRALQAEDMPFEKLRYVLNRAPKFTDLAGKSRVKRMSESLGISIEIQLPDGGKAIPASGDHGQPLALSASKNPLRREIAKLAKSLVELEEKSARVG</sequence>
<dbReference type="SUPFAM" id="SSF52540">
    <property type="entry name" value="P-loop containing nucleoside triphosphate hydrolases"/>
    <property type="match status" value="1"/>
</dbReference>
<dbReference type="PANTHER" id="PTHR43384:SF6">
    <property type="entry name" value="SEPTUM SITE-DETERMINING PROTEIN MIND HOMOLOG, CHLOROPLASTIC"/>
    <property type="match status" value="1"/>
</dbReference>
<dbReference type="InterPro" id="IPR025669">
    <property type="entry name" value="AAA_dom"/>
</dbReference>
<dbReference type="InterPro" id="IPR050625">
    <property type="entry name" value="ParA/MinD_ATPase"/>
</dbReference>
<dbReference type="GO" id="GO:0016887">
    <property type="term" value="F:ATP hydrolysis activity"/>
    <property type="evidence" value="ECO:0007669"/>
    <property type="project" value="TreeGrafter"/>
</dbReference>
<name>A0A975I808_9RHOB</name>
<keyword evidence="2" id="KW-0067">ATP-binding</keyword>
<dbReference type="AlphaFoldDB" id="A0A975I808"/>